<dbReference type="EMBL" id="JBHSKF010000014">
    <property type="protein sequence ID" value="MFC5290068.1"/>
    <property type="molecule type" value="Genomic_DNA"/>
</dbReference>
<dbReference type="Proteomes" id="UP001596157">
    <property type="component" value="Unassembled WGS sequence"/>
</dbReference>
<comment type="catalytic activity">
    <reaction evidence="1">
        <text>L-cysteine + L-glutamate + ATP = gamma-L-glutamyl-L-cysteine + ADP + phosphate + H(+)</text>
        <dbReference type="Rhea" id="RHEA:13285"/>
        <dbReference type="ChEBI" id="CHEBI:15378"/>
        <dbReference type="ChEBI" id="CHEBI:29985"/>
        <dbReference type="ChEBI" id="CHEBI:30616"/>
        <dbReference type="ChEBI" id="CHEBI:35235"/>
        <dbReference type="ChEBI" id="CHEBI:43474"/>
        <dbReference type="ChEBI" id="CHEBI:58173"/>
        <dbReference type="ChEBI" id="CHEBI:456216"/>
        <dbReference type="EC" id="6.3.2.2"/>
    </reaction>
</comment>
<organism evidence="2 3">
    <name type="scientific">Actinokineospora guangxiensis</name>
    <dbReference type="NCBI Taxonomy" id="1490288"/>
    <lineage>
        <taxon>Bacteria</taxon>
        <taxon>Bacillati</taxon>
        <taxon>Actinomycetota</taxon>
        <taxon>Actinomycetes</taxon>
        <taxon>Pseudonocardiales</taxon>
        <taxon>Pseudonocardiaceae</taxon>
        <taxon>Actinokineospora</taxon>
    </lineage>
</organism>
<reference evidence="3" key="1">
    <citation type="journal article" date="2019" name="Int. J. Syst. Evol. Microbiol.">
        <title>The Global Catalogue of Microorganisms (GCM) 10K type strain sequencing project: providing services to taxonomists for standard genome sequencing and annotation.</title>
        <authorList>
            <consortium name="The Broad Institute Genomics Platform"/>
            <consortium name="The Broad Institute Genome Sequencing Center for Infectious Disease"/>
            <person name="Wu L."/>
            <person name="Ma J."/>
        </authorList>
    </citation>
    <scope>NUCLEOTIDE SEQUENCE [LARGE SCALE GENOMIC DNA]</scope>
    <source>
        <strain evidence="3">CCUG 59778</strain>
    </source>
</reference>
<evidence type="ECO:0000256" key="1">
    <source>
        <dbReference type="ARBA" id="ARBA00048819"/>
    </source>
</evidence>
<dbReference type="PANTHER" id="PTHR36510:SF1">
    <property type="entry name" value="GLUTAMATE--CYSTEINE LIGASE 2-RELATED"/>
    <property type="match status" value="1"/>
</dbReference>
<dbReference type="GO" id="GO:0016874">
    <property type="term" value="F:ligase activity"/>
    <property type="evidence" value="ECO:0007669"/>
    <property type="project" value="UniProtKB-KW"/>
</dbReference>
<comment type="caution">
    <text evidence="2">The sequence shown here is derived from an EMBL/GenBank/DDBJ whole genome shotgun (WGS) entry which is preliminary data.</text>
</comment>
<dbReference type="InterPro" id="IPR006336">
    <property type="entry name" value="GCS2"/>
</dbReference>
<evidence type="ECO:0000313" key="3">
    <source>
        <dbReference type="Proteomes" id="UP001596157"/>
    </source>
</evidence>
<keyword evidence="2" id="KW-0436">Ligase</keyword>
<dbReference type="PANTHER" id="PTHR36510">
    <property type="entry name" value="GLUTAMATE--CYSTEINE LIGASE 2-RELATED"/>
    <property type="match status" value="1"/>
</dbReference>
<accession>A0ABW0EUK0</accession>
<protein>
    <submittedName>
        <fullName evidence="2">Glutamate-cysteine ligase family protein</fullName>
    </submittedName>
</protein>
<dbReference type="Gene3D" id="3.30.590.20">
    <property type="match status" value="1"/>
</dbReference>
<dbReference type="InterPro" id="IPR014746">
    <property type="entry name" value="Gln_synth/guanido_kin_cat_dom"/>
</dbReference>
<keyword evidence="3" id="KW-1185">Reference proteome</keyword>
<name>A0ABW0EUK0_9PSEU</name>
<evidence type="ECO:0000313" key="2">
    <source>
        <dbReference type="EMBL" id="MFC5290068.1"/>
    </source>
</evidence>
<proteinExistence type="predicted"/>
<dbReference type="SUPFAM" id="SSF55931">
    <property type="entry name" value="Glutamine synthetase/guanido kinase"/>
    <property type="match status" value="1"/>
</dbReference>
<dbReference type="InterPro" id="IPR050141">
    <property type="entry name" value="GCL_type2/YbdK_subfam"/>
</dbReference>
<dbReference type="RefSeq" id="WP_378249941.1">
    <property type="nucleotide sequence ID" value="NZ_JBHSKF010000014.1"/>
</dbReference>
<gene>
    <name evidence="2" type="ORF">ACFPM7_23690</name>
</gene>
<dbReference type="Pfam" id="PF04107">
    <property type="entry name" value="GCS2"/>
    <property type="match status" value="1"/>
</dbReference>
<sequence length="466" mass="50073">MNARPASAALSPSKEAARWFIDRFTASTAGHTGRTCRWVGVELEYPVVDEEGRACPPDALTAVFGELASDGWTSSTDELGRVIGARRAAETVDGQPRWHGITTDMGAATLEIQLAPEPTVHRAAAAVGELHRQLRPLLAARGLRMLGYGVQPVEPIATVPTTPKERYALVLRASAVDADGGRAARRISMSASSQVHVDVTGEDAARLLTLLNATAGLRIALMANSPHAEGLRGSGRARRELFWDESFPDRPERVGVVGPFPDLDAYARHIVGTTGFGVQRDGRFALLEPTGNGVGVLLDRGAAVAARDADGGLHHVELRPEDVCEQYGTSWFATRLNPFTGTVEDRVACQQPPEDQLVNAALVLGLAEAARSPRAYALLGRRLFPSWRALRAKACVEGFGASATVASEVRVLLDLAAEGLEERGHGEEVYLAALYDRLSARQSPADRIVALPSAERRRWILQNLAL</sequence>